<accession>A0AAD4D1V1</accession>
<feature type="compositionally biased region" description="Polar residues" evidence="1">
    <location>
        <begin position="24"/>
        <end position="34"/>
    </location>
</feature>
<keyword evidence="3" id="KW-1185">Reference proteome</keyword>
<feature type="region of interest" description="Disordered" evidence="1">
    <location>
        <begin position="1"/>
        <end position="47"/>
    </location>
</feature>
<evidence type="ECO:0000256" key="1">
    <source>
        <dbReference type="SAM" id="MobiDB-lite"/>
    </source>
</evidence>
<reference evidence="2" key="1">
    <citation type="journal article" date="2020" name="Fungal Divers.">
        <title>Resolving the Mortierellaceae phylogeny through synthesis of multi-gene phylogenetics and phylogenomics.</title>
        <authorList>
            <person name="Vandepol N."/>
            <person name="Liber J."/>
            <person name="Desiro A."/>
            <person name="Na H."/>
            <person name="Kennedy M."/>
            <person name="Barry K."/>
            <person name="Grigoriev I.V."/>
            <person name="Miller A.N."/>
            <person name="O'Donnell K."/>
            <person name="Stajich J.E."/>
            <person name="Bonito G."/>
        </authorList>
    </citation>
    <scope>NUCLEOTIDE SEQUENCE</scope>
    <source>
        <strain evidence="2">NRRL 28262</strain>
    </source>
</reference>
<gene>
    <name evidence="2" type="ORF">BGZ95_005499</name>
</gene>
<dbReference type="EMBL" id="JAAAIL010002546">
    <property type="protein sequence ID" value="KAG0256431.1"/>
    <property type="molecule type" value="Genomic_DNA"/>
</dbReference>
<evidence type="ECO:0000313" key="2">
    <source>
        <dbReference type="EMBL" id="KAG0256431.1"/>
    </source>
</evidence>
<proteinExistence type="predicted"/>
<organism evidence="2 3">
    <name type="scientific">Linnemannia exigua</name>
    <dbReference type="NCBI Taxonomy" id="604196"/>
    <lineage>
        <taxon>Eukaryota</taxon>
        <taxon>Fungi</taxon>
        <taxon>Fungi incertae sedis</taxon>
        <taxon>Mucoromycota</taxon>
        <taxon>Mortierellomycotina</taxon>
        <taxon>Mortierellomycetes</taxon>
        <taxon>Mortierellales</taxon>
        <taxon>Mortierellaceae</taxon>
        <taxon>Linnemannia</taxon>
    </lineage>
</organism>
<dbReference type="Proteomes" id="UP001194580">
    <property type="component" value="Unassembled WGS sequence"/>
</dbReference>
<name>A0AAD4D1V1_9FUNG</name>
<protein>
    <submittedName>
        <fullName evidence="2">Uncharacterized protein</fullName>
    </submittedName>
</protein>
<feature type="non-terminal residue" evidence="2">
    <location>
        <position position="81"/>
    </location>
</feature>
<evidence type="ECO:0000313" key="3">
    <source>
        <dbReference type="Proteomes" id="UP001194580"/>
    </source>
</evidence>
<dbReference type="AlphaFoldDB" id="A0AAD4D1V1"/>
<comment type="caution">
    <text evidence="2">The sequence shown here is derived from an EMBL/GenBank/DDBJ whole genome shotgun (WGS) entry which is preliminary data.</text>
</comment>
<sequence length="81" mass="8817">MLSSRSKRPFPGSQSATPDAAQPEATSAKGSSISLKKKARKTFSEKQDETVIDAIAAAIPSIEDDLLRLKDYRLEEPDDPL</sequence>